<reference evidence="1 2" key="1">
    <citation type="submission" date="2021-06" db="EMBL/GenBank/DDBJ databases">
        <title>A haploid diamondback moth (Plutella xylostella L.) genome assembly resolves 31 chromosomes and identifies a diamide resistance mutation.</title>
        <authorList>
            <person name="Ward C.M."/>
            <person name="Perry K.D."/>
            <person name="Baker G."/>
            <person name="Powis K."/>
            <person name="Heckel D.G."/>
            <person name="Baxter S.W."/>
        </authorList>
    </citation>
    <scope>NUCLEOTIDE SEQUENCE [LARGE SCALE GENOMIC DNA]</scope>
    <source>
        <strain evidence="1 2">LV</strain>
        <tissue evidence="1">Single pupa</tissue>
    </source>
</reference>
<comment type="caution">
    <text evidence="1">The sequence shown here is derived from an EMBL/GenBank/DDBJ whole genome shotgun (WGS) entry which is preliminary data.</text>
</comment>
<evidence type="ECO:0000313" key="1">
    <source>
        <dbReference type="EMBL" id="KAG7303685.1"/>
    </source>
</evidence>
<name>A0ABQ7QEP3_PLUXY</name>
<gene>
    <name evidence="1" type="ORF">JYU34_012237</name>
</gene>
<proteinExistence type="predicted"/>
<evidence type="ECO:0008006" key="3">
    <source>
        <dbReference type="Google" id="ProtNLM"/>
    </source>
</evidence>
<dbReference type="Proteomes" id="UP000823941">
    <property type="component" value="Chromosome 16"/>
</dbReference>
<sequence length="443" mass="50744">MPDQVGMESITLIPGEVLKIIPIFNGDKRILNLFLAKSEYIIERFRGNEAQDTYIMHAITSRLAGDAAALVSERQDIMHWDNFKELLVQHFGDPRNEECIAIELETLKINPNESYLDFCNRIQSVRSILISKVNRIEDANIKNSKIAIYTNTSLNVFLYNLPENMVRIVRLKAPATLEKALEIVLEEVNFHDQYVMRNKMTLPSSMVKSQNTLVTTPTQKLDAKLISYGQLQPTGLRPILPTGYTPRFNNSMAVQSFNNQPYGYRPQLGNSNPQIGYRPPQPQFGYKPPQFGYKPPQFGYKPPQFGYRPQFGMTTAQKFGNNNPQQIGYKPTVPTWNKPAAAPQHVYSNDVSMRTAPQRPNQGFKLNELCLYEEDQYQPNYYNPEQYVYLDDVPAEQVHHPDIEGNFSDCQLQESSEELTQENATPEQIENFHITASNIPRKN</sequence>
<dbReference type="EMBL" id="JAHIBW010000016">
    <property type="protein sequence ID" value="KAG7303685.1"/>
    <property type="molecule type" value="Genomic_DNA"/>
</dbReference>
<evidence type="ECO:0000313" key="2">
    <source>
        <dbReference type="Proteomes" id="UP000823941"/>
    </source>
</evidence>
<protein>
    <recommendedName>
        <fullName evidence="3">Cytadhesion</fullName>
    </recommendedName>
</protein>
<accession>A0ABQ7QEP3</accession>
<organism evidence="1 2">
    <name type="scientific">Plutella xylostella</name>
    <name type="common">Diamondback moth</name>
    <name type="synonym">Plutella maculipennis</name>
    <dbReference type="NCBI Taxonomy" id="51655"/>
    <lineage>
        <taxon>Eukaryota</taxon>
        <taxon>Metazoa</taxon>
        <taxon>Ecdysozoa</taxon>
        <taxon>Arthropoda</taxon>
        <taxon>Hexapoda</taxon>
        <taxon>Insecta</taxon>
        <taxon>Pterygota</taxon>
        <taxon>Neoptera</taxon>
        <taxon>Endopterygota</taxon>
        <taxon>Lepidoptera</taxon>
        <taxon>Glossata</taxon>
        <taxon>Ditrysia</taxon>
        <taxon>Yponomeutoidea</taxon>
        <taxon>Plutellidae</taxon>
        <taxon>Plutella</taxon>
    </lineage>
</organism>
<keyword evidence="2" id="KW-1185">Reference proteome</keyword>